<dbReference type="Proteomes" id="UP000254467">
    <property type="component" value="Unassembled WGS sequence"/>
</dbReference>
<organism evidence="1 2">
    <name type="scientific">Corynebacterium pilosum</name>
    <dbReference type="NCBI Taxonomy" id="35756"/>
    <lineage>
        <taxon>Bacteria</taxon>
        <taxon>Bacillati</taxon>
        <taxon>Actinomycetota</taxon>
        <taxon>Actinomycetes</taxon>
        <taxon>Mycobacteriales</taxon>
        <taxon>Corynebacteriaceae</taxon>
        <taxon>Corynebacterium</taxon>
    </lineage>
</organism>
<keyword evidence="2" id="KW-1185">Reference proteome</keyword>
<proteinExistence type="predicted"/>
<dbReference type="EMBL" id="UFXQ01000001">
    <property type="protein sequence ID" value="STC70535.1"/>
    <property type="molecule type" value="Genomic_DNA"/>
</dbReference>
<dbReference type="AlphaFoldDB" id="A0A376CQG3"/>
<evidence type="ECO:0000313" key="1">
    <source>
        <dbReference type="EMBL" id="STC70535.1"/>
    </source>
</evidence>
<accession>A0A376CQG3</accession>
<dbReference type="Pfam" id="PF10722">
    <property type="entry name" value="YbjN"/>
    <property type="match status" value="1"/>
</dbReference>
<dbReference type="OrthoDB" id="4423019at2"/>
<dbReference type="InterPro" id="IPR019660">
    <property type="entry name" value="Put_sensory_transdc_reg_YbjN"/>
</dbReference>
<protein>
    <recommendedName>
        <fullName evidence="3">Sensory transduction regulator</fullName>
    </recommendedName>
</protein>
<dbReference type="STRING" id="35756.GCA_001044155_02476"/>
<name>A0A376CQG3_9CORY</name>
<sequence length="147" mass="15665">MSTNPTPVTFDRVEAVMATREITLVRDEAREIAQANLNGYTVIFAILGSVLVVRADAATDIPSDDANATLYLAANQVNSTSFGARAVIVNKAENLIVRTERELPIAAGLNDEQLSHTLQSAVDAVLAAQDGLVAVVEQLDQLMEGND</sequence>
<evidence type="ECO:0008006" key="3">
    <source>
        <dbReference type="Google" id="ProtNLM"/>
    </source>
</evidence>
<gene>
    <name evidence="1" type="ORF">NCTC11862_02354</name>
</gene>
<dbReference type="RefSeq" id="WP_018582043.1">
    <property type="nucleotide sequence ID" value="NZ_LDYD01000008.1"/>
</dbReference>
<evidence type="ECO:0000313" key="2">
    <source>
        <dbReference type="Proteomes" id="UP000254467"/>
    </source>
</evidence>
<reference evidence="1 2" key="1">
    <citation type="submission" date="2018-06" db="EMBL/GenBank/DDBJ databases">
        <authorList>
            <consortium name="Pathogen Informatics"/>
            <person name="Doyle S."/>
        </authorList>
    </citation>
    <scope>NUCLEOTIDE SEQUENCE [LARGE SCALE GENOMIC DNA]</scope>
    <source>
        <strain evidence="1 2">NCTC11862</strain>
    </source>
</reference>